<organism evidence="2 3">
    <name type="scientific">Pontibacter silvestris</name>
    <dbReference type="NCBI Taxonomy" id="2305183"/>
    <lineage>
        <taxon>Bacteria</taxon>
        <taxon>Pseudomonadati</taxon>
        <taxon>Bacteroidota</taxon>
        <taxon>Cytophagia</taxon>
        <taxon>Cytophagales</taxon>
        <taxon>Hymenobacteraceae</taxon>
        <taxon>Pontibacter</taxon>
    </lineage>
</organism>
<feature type="signal peptide" evidence="1">
    <location>
        <begin position="1"/>
        <end position="25"/>
    </location>
</feature>
<dbReference type="Proteomes" id="UP001597369">
    <property type="component" value="Unassembled WGS sequence"/>
</dbReference>
<feature type="chain" id="PRO_5046676212" evidence="1">
    <location>
        <begin position="26"/>
        <end position="136"/>
    </location>
</feature>
<name>A0ABW4WYG0_9BACT</name>
<evidence type="ECO:0000313" key="3">
    <source>
        <dbReference type="Proteomes" id="UP001597369"/>
    </source>
</evidence>
<comment type="caution">
    <text evidence="2">The sequence shown here is derived from an EMBL/GenBank/DDBJ whole genome shotgun (WGS) entry which is preliminary data.</text>
</comment>
<protein>
    <submittedName>
        <fullName evidence="2">Uncharacterized protein</fullName>
    </submittedName>
</protein>
<dbReference type="EMBL" id="JBHUHV010000029">
    <property type="protein sequence ID" value="MFD2067236.1"/>
    <property type="molecule type" value="Genomic_DNA"/>
</dbReference>
<accession>A0ABW4WYG0</accession>
<evidence type="ECO:0000313" key="2">
    <source>
        <dbReference type="EMBL" id="MFD2067236.1"/>
    </source>
</evidence>
<reference evidence="3" key="1">
    <citation type="journal article" date="2019" name="Int. J. Syst. Evol. Microbiol.">
        <title>The Global Catalogue of Microorganisms (GCM) 10K type strain sequencing project: providing services to taxonomists for standard genome sequencing and annotation.</title>
        <authorList>
            <consortium name="The Broad Institute Genomics Platform"/>
            <consortium name="The Broad Institute Genome Sequencing Center for Infectious Disease"/>
            <person name="Wu L."/>
            <person name="Ma J."/>
        </authorList>
    </citation>
    <scope>NUCLEOTIDE SEQUENCE [LARGE SCALE GENOMIC DNA]</scope>
    <source>
        <strain evidence="3">JCM 16545</strain>
    </source>
</reference>
<evidence type="ECO:0000256" key="1">
    <source>
        <dbReference type="SAM" id="SignalP"/>
    </source>
</evidence>
<keyword evidence="3" id="KW-1185">Reference proteome</keyword>
<sequence>MEKSNKTHLKIMLAVALGFSFAAEATNYTSDKSKSMAEVVQNEAPSMQKELLGSYANIEALTASNMREAYITLLESVRAKHGNWSDEDWANAETVRNKLDSRKKALEDNLGVDDKAKIKVLQGEFRTLQTADDVKD</sequence>
<proteinExistence type="predicted"/>
<gene>
    <name evidence="2" type="ORF">ACFSKU_10105</name>
</gene>
<dbReference type="RefSeq" id="WP_229960951.1">
    <property type="nucleotide sequence ID" value="NZ_JAJJWI010000009.1"/>
</dbReference>
<keyword evidence="1" id="KW-0732">Signal</keyword>